<reference evidence="6" key="1">
    <citation type="submission" date="2021-01" db="EMBL/GenBank/DDBJ databases">
        <authorList>
            <person name="Corre E."/>
            <person name="Pelletier E."/>
            <person name="Niang G."/>
            <person name="Scheremetjew M."/>
            <person name="Finn R."/>
            <person name="Kale V."/>
            <person name="Holt S."/>
            <person name="Cochrane G."/>
            <person name="Meng A."/>
            <person name="Brown T."/>
            <person name="Cohen L."/>
        </authorList>
    </citation>
    <scope>NUCLEOTIDE SEQUENCE</scope>
</reference>
<dbReference type="Pfam" id="PF00076">
    <property type="entry name" value="RRM_1"/>
    <property type="match status" value="2"/>
</dbReference>
<dbReference type="PROSITE" id="PS50102">
    <property type="entry name" value="RRM"/>
    <property type="match status" value="2"/>
</dbReference>
<keyword evidence="2 3" id="KW-0694">RNA-binding</keyword>
<feature type="region of interest" description="Disordered" evidence="4">
    <location>
        <begin position="211"/>
        <end position="248"/>
    </location>
</feature>
<dbReference type="Gene3D" id="3.30.70.330">
    <property type="match status" value="2"/>
</dbReference>
<sequence length="428" mass="45933">MAQGSLFAPAPSLLMHSNSRLDSGPCNPMPSKLFIGGVSAHTTTENLHSHFFPYGQIIDAIVMQKNGRSRGFGFVTFDSLVPAELALADTHWLDGRLLDVKRAVPGERTQERASNKIFVGGLPQGTTTRDLKTYFSSYGALADAVVMVDRRTNRSRGFGFVRFSNTLQGSLASEAVLRDFALHRLSGKWIEVKRAAPASVLQELAAAESSGSVSTSDSLEAPSWSGDHERRAPTGCSGSGQRTRQCSPWNTAAQDREEYGELFGAGALGMGPWCKEVGSANTAPQPLDLWHGVPDTVESVLATSPEAVSAFPAEQGNHASADGAAGAADLHAVRVEMQEHSCFVNGFDEPPEPEDESCGANISAPSTPRASAKTFQRTPCRRKASLKMESPMKITAENLWSYEPLSFNPLSGVAFSPYISLNAWNVIT</sequence>
<dbReference type="AlphaFoldDB" id="A0A7S1ABT0"/>
<proteinExistence type="predicted"/>
<evidence type="ECO:0000256" key="1">
    <source>
        <dbReference type="ARBA" id="ARBA00022737"/>
    </source>
</evidence>
<evidence type="ECO:0000259" key="5">
    <source>
        <dbReference type="PROSITE" id="PS50102"/>
    </source>
</evidence>
<dbReference type="PANTHER" id="PTHR48032:SF6">
    <property type="entry name" value="RNA-BINDING (RRM_RBD_RNP MOTIFS) FAMILY PROTEIN"/>
    <property type="match status" value="1"/>
</dbReference>
<dbReference type="SUPFAM" id="SSF54928">
    <property type="entry name" value="RNA-binding domain, RBD"/>
    <property type="match status" value="2"/>
</dbReference>
<evidence type="ECO:0000313" key="6">
    <source>
        <dbReference type="EMBL" id="CAD8849121.1"/>
    </source>
</evidence>
<protein>
    <recommendedName>
        <fullName evidence="5">RRM domain-containing protein</fullName>
    </recommendedName>
</protein>
<dbReference type="InterPro" id="IPR035979">
    <property type="entry name" value="RBD_domain_sf"/>
</dbReference>
<evidence type="ECO:0000256" key="3">
    <source>
        <dbReference type="PROSITE-ProRule" id="PRU00176"/>
    </source>
</evidence>
<dbReference type="GO" id="GO:0003729">
    <property type="term" value="F:mRNA binding"/>
    <property type="evidence" value="ECO:0007669"/>
    <property type="project" value="TreeGrafter"/>
</dbReference>
<dbReference type="PANTHER" id="PTHR48032">
    <property type="entry name" value="RNA-BINDING PROTEIN MUSASHI HOMOLOG RBP6"/>
    <property type="match status" value="1"/>
</dbReference>
<feature type="compositionally biased region" description="Polar residues" evidence="4">
    <location>
        <begin position="239"/>
        <end position="248"/>
    </location>
</feature>
<keyword evidence="1" id="KW-0677">Repeat</keyword>
<dbReference type="EMBL" id="HBFQ01033342">
    <property type="protein sequence ID" value="CAD8849121.1"/>
    <property type="molecule type" value="Transcribed_RNA"/>
</dbReference>
<dbReference type="InterPro" id="IPR000504">
    <property type="entry name" value="RRM_dom"/>
</dbReference>
<name>A0A7S1ABT0_NOCSC</name>
<accession>A0A7S1ABT0</accession>
<dbReference type="InterPro" id="IPR012677">
    <property type="entry name" value="Nucleotide-bd_a/b_plait_sf"/>
</dbReference>
<dbReference type="GO" id="GO:0006417">
    <property type="term" value="P:regulation of translation"/>
    <property type="evidence" value="ECO:0007669"/>
    <property type="project" value="TreeGrafter"/>
</dbReference>
<feature type="domain" description="RRM" evidence="5">
    <location>
        <begin position="115"/>
        <end position="197"/>
    </location>
</feature>
<dbReference type="SMART" id="SM00360">
    <property type="entry name" value="RRM"/>
    <property type="match status" value="2"/>
</dbReference>
<feature type="compositionally biased region" description="Polar residues" evidence="4">
    <location>
        <begin position="363"/>
        <end position="375"/>
    </location>
</feature>
<evidence type="ECO:0000256" key="2">
    <source>
        <dbReference type="ARBA" id="ARBA00022884"/>
    </source>
</evidence>
<feature type="region of interest" description="Disordered" evidence="4">
    <location>
        <begin position="350"/>
        <end position="375"/>
    </location>
</feature>
<feature type="domain" description="RRM" evidence="5">
    <location>
        <begin position="31"/>
        <end position="105"/>
    </location>
</feature>
<gene>
    <name evidence="6" type="ORF">NSCI0253_LOCUS23471</name>
</gene>
<organism evidence="6">
    <name type="scientific">Noctiluca scintillans</name>
    <name type="common">Sea sparkle</name>
    <name type="synonym">Red tide dinoflagellate</name>
    <dbReference type="NCBI Taxonomy" id="2966"/>
    <lineage>
        <taxon>Eukaryota</taxon>
        <taxon>Sar</taxon>
        <taxon>Alveolata</taxon>
        <taxon>Dinophyceae</taxon>
        <taxon>Noctilucales</taxon>
        <taxon>Noctilucaceae</taxon>
        <taxon>Noctiluca</taxon>
    </lineage>
</organism>
<evidence type="ECO:0000256" key="4">
    <source>
        <dbReference type="SAM" id="MobiDB-lite"/>
    </source>
</evidence>